<evidence type="ECO:0000256" key="3">
    <source>
        <dbReference type="ARBA" id="ARBA00022763"/>
    </source>
</evidence>
<gene>
    <name evidence="7" type="primary">vsr</name>
    <name evidence="7" type="ORF">L3V18_10505</name>
</gene>
<comment type="caution">
    <text evidence="7">The sequence shown here is derived from an EMBL/GenBank/DDBJ whole genome shotgun (WGS) entry which is preliminary data.</text>
</comment>
<dbReference type="Gene3D" id="3.40.960.10">
    <property type="entry name" value="VSR Endonuclease"/>
    <property type="match status" value="1"/>
</dbReference>
<dbReference type="PIRSF" id="PIRSF018267">
    <property type="entry name" value="VSR_endonuc"/>
    <property type="match status" value="1"/>
</dbReference>
<evidence type="ECO:0000313" key="7">
    <source>
        <dbReference type="EMBL" id="MCF7222212.1"/>
    </source>
</evidence>
<reference evidence="7" key="2">
    <citation type="submission" date="2022-01" db="EMBL/GenBank/DDBJ databases">
        <authorList>
            <person name="Zhou L.Y."/>
        </authorList>
    </citation>
    <scope>NUCLEOTIDE SEQUENCE</scope>
    <source>
        <strain evidence="7">TLK-CK17</strain>
    </source>
</reference>
<sequence>MPEIISTMRRSAIMRSVRQKNTGPEMVVRRIAHAIGARYRLHRKDLPGRPDLVFPRRRLCIFVHGCFWHRHPGCRLASIPGSNVEFWHDKFTRNVERDARKENELRAEGWRVEIIWECETRDPRSLEERLRALLFP</sequence>
<dbReference type="RefSeq" id="WP_237054642.1">
    <property type="nucleotide sequence ID" value="NZ_JAKJPO010000005.1"/>
</dbReference>
<reference evidence="7" key="1">
    <citation type="submission" date="2022-01" db="EMBL/GenBank/DDBJ databases">
        <title>Lysobacter chinensis sp. nov., a bacterium isolated from cow dung compost.</title>
        <authorList>
            <person name="Liu Y."/>
        </authorList>
    </citation>
    <scope>NUCLEOTIDE SEQUENCE</scope>
    <source>
        <strain evidence="7">TLK-CK17</strain>
    </source>
</reference>
<dbReference type="InterPro" id="IPR011335">
    <property type="entry name" value="Restrct_endonuc-II-like"/>
</dbReference>
<evidence type="ECO:0000256" key="1">
    <source>
        <dbReference type="ARBA" id="ARBA00022722"/>
    </source>
</evidence>
<keyword evidence="5 6" id="KW-0234">DNA repair</keyword>
<dbReference type="EMBL" id="JAKJPO010000005">
    <property type="protein sequence ID" value="MCF7222212.1"/>
    <property type="molecule type" value="Genomic_DNA"/>
</dbReference>
<comment type="similarity">
    <text evidence="6">Belongs to the vsr family.</text>
</comment>
<evidence type="ECO:0000313" key="8">
    <source>
        <dbReference type="Proteomes" id="UP001430796"/>
    </source>
</evidence>
<dbReference type="NCBIfam" id="TIGR00632">
    <property type="entry name" value="vsr"/>
    <property type="match status" value="1"/>
</dbReference>
<dbReference type="GO" id="GO:0004519">
    <property type="term" value="F:endonuclease activity"/>
    <property type="evidence" value="ECO:0007669"/>
    <property type="project" value="UniProtKB-KW"/>
</dbReference>
<protein>
    <recommendedName>
        <fullName evidence="6">Very short patch repair endonuclease</fullName>
        <ecNumber evidence="6">3.1.-.-</ecNumber>
    </recommendedName>
</protein>
<dbReference type="EC" id="3.1.-.-" evidence="6"/>
<evidence type="ECO:0000256" key="5">
    <source>
        <dbReference type="ARBA" id="ARBA00023204"/>
    </source>
</evidence>
<evidence type="ECO:0000256" key="2">
    <source>
        <dbReference type="ARBA" id="ARBA00022759"/>
    </source>
</evidence>
<organism evidence="7 8">
    <name type="scientific">Marilutibacter chinensis</name>
    <dbReference type="NCBI Taxonomy" id="2912247"/>
    <lineage>
        <taxon>Bacteria</taxon>
        <taxon>Pseudomonadati</taxon>
        <taxon>Pseudomonadota</taxon>
        <taxon>Gammaproteobacteria</taxon>
        <taxon>Lysobacterales</taxon>
        <taxon>Lysobacteraceae</taxon>
        <taxon>Marilutibacter</taxon>
    </lineage>
</organism>
<dbReference type="Proteomes" id="UP001430796">
    <property type="component" value="Unassembled WGS sequence"/>
</dbReference>
<keyword evidence="2 6" id="KW-0255">Endonuclease</keyword>
<keyword evidence="8" id="KW-1185">Reference proteome</keyword>
<dbReference type="SUPFAM" id="SSF52980">
    <property type="entry name" value="Restriction endonuclease-like"/>
    <property type="match status" value="1"/>
</dbReference>
<keyword evidence="4 6" id="KW-0378">Hydrolase</keyword>
<comment type="function">
    <text evidence="6">May nick specific sequences that contain T:G mispairs resulting from m5C-deamination.</text>
</comment>
<dbReference type="Pfam" id="PF03852">
    <property type="entry name" value="Vsr"/>
    <property type="match status" value="1"/>
</dbReference>
<keyword evidence="3 6" id="KW-0227">DNA damage</keyword>
<dbReference type="InterPro" id="IPR004603">
    <property type="entry name" value="DNA_mismatch_endonuc_vsr"/>
</dbReference>
<keyword evidence="1 6" id="KW-0540">Nuclease</keyword>
<accession>A0ABS9HVN5</accession>
<evidence type="ECO:0000256" key="4">
    <source>
        <dbReference type="ARBA" id="ARBA00022801"/>
    </source>
</evidence>
<proteinExistence type="inferred from homology"/>
<name>A0ABS9HVN5_9GAMM</name>
<evidence type="ECO:0000256" key="6">
    <source>
        <dbReference type="PIRNR" id="PIRNR018267"/>
    </source>
</evidence>
<dbReference type="CDD" id="cd00221">
    <property type="entry name" value="Vsr"/>
    <property type="match status" value="1"/>
</dbReference>